<feature type="domain" description="RNA polymerase sigma-70 region 2" evidence="7">
    <location>
        <begin position="17"/>
        <end position="80"/>
    </location>
</feature>
<evidence type="ECO:0000259" key="8">
    <source>
        <dbReference type="Pfam" id="PF08281"/>
    </source>
</evidence>
<dbReference type="NCBIfam" id="TIGR02937">
    <property type="entry name" value="sigma70-ECF"/>
    <property type="match status" value="1"/>
</dbReference>
<keyword evidence="4" id="KW-0238">DNA-binding</keyword>
<dbReference type="GO" id="GO:0003677">
    <property type="term" value="F:DNA binding"/>
    <property type="evidence" value="ECO:0007669"/>
    <property type="project" value="UniProtKB-KW"/>
</dbReference>
<keyword evidence="3" id="KW-0731">Sigma factor</keyword>
<evidence type="ECO:0000256" key="3">
    <source>
        <dbReference type="ARBA" id="ARBA00023082"/>
    </source>
</evidence>
<dbReference type="Proteomes" id="UP000320390">
    <property type="component" value="Chromosome"/>
</dbReference>
<gene>
    <name evidence="9" type="primary">sigW_11</name>
    <name evidence="9" type="ORF">Poly30_22620</name>
</gene>
<dbReference type="Pfam" id="PF08281">
    <property type="entry name" value="Sigma70_r4_2"/>
    <property type="match status" value="1"/>
</dbReference>
<dbReference type="InterPro" id="IPR014284">
    <property type="entry name" value="RNA_pol_sigma-70_dom"/>
</dbReference>
<dbReference type="InterPro" id="IPR039425">
    <property type="entry name" value="RNA_pol_sigma-70-like"/>
</dbReference>
<evidence type="ECO:0000256" key="1">
    <source>
        <dbReference type="ARBA" id="ARBA00010641"/>
    </source>
</evidence>
<keyword evidence="5" id="KW-0804">Transcription</keyword>
<feature type="domain" description="RNA polymerase sigma factor 70 region 4 type 2" evidence="8">
    <location>
        <begin position="108"/>
        <end position="162"/>
    </location>
</feature>
<dbReference type="InterPro" id="IPR013249">
    <property type="entry name" value="RNA_pol_sigma70_r4_t2"/>
</dbReference>
<dbReference type="OrthoDB" id="265297at2"/>
<comment type="similarity">
    <text evidence="1">Belongs to the sigma-70 factor family. ECF subfamily.</text>
</comment>
<name>A0A518ERP2_9BACT</name>
<dbReference type="InterPro" id="IPR013324">
    <property type="entry name" value="RNA_pol_sigma_r3/r4-like"/>
</dbReference>
<keyword evidence="10" id="KW-1185">Reference proteome</keyword>
<accession>A0A518ERP2</accession>
<feature type="region of interest" description="Disordered" evidence="6">
    <location>
        <begin position="813"/>
        <end position="835"/>
    </location>
</feature>
<dbReference type="PANTHER" id="PTHR43133:SF8">
    <property type="entry name" value="RNA POLYMERASE SIGMA FACTOR HI_1459-RELATED"/>
    <property type="match status" value="1"/>
</dbReference>
<evidence type="ECO:0000256" key="4">
    <source>
        <dbReference type="ARBA" id="ARBA00023125"/>
    </source>
</evidence>
<evidence type="ECO:0000256" key="5">
    <source>
        <dbReference type="ARBA" id="ARBA00023163"/>
    </source>
</evidence>
<dbReference type="EMBL" id="CP036434">
    <property type="protein sequence ID" value="QDV06747.1"/>
    <property type="molecule type" value="Genomic_DNA"/>
</dbReference>
<dbReference type="AlphaFoldDB" id="A0A518ERP2"/>
<proteinExistence type="inferred from homology"/>
<dbReference type="InterPro" id="IPR007627">
    <property type="entry name" value="RNA_pol_sigma70_r2"/>
</dbReference>
<dbReference type="InterPro" id="IPR013325">
    <property type="entry name" value="RNA_pol_sigma_r2"/>
</dbReference>
<dbReference type="InterPro" id="IPR036388">
    <property type="entry name" value="WH-like_DNA-bd_sf"/>
</dbReference>
<dbReference type="RefSeq" id="WP_145197196.1">
    <property type="nucleotide sequence ID" value="NZ_CP036434.1"/>
</dbReference>
<protein>
    <submittedName>
        <fullName evidence="9">ECF RNA polymerase sigma factor SigW</fullName>
    </submittedName>
</protein>
<sequence length="835" mass="89587">MTPPTVLTIDQLLGEREWLERLCDRLVRDAAEADDLVQETMIRALGADSAASAHAMGKLRGWLAITVGRVAQESRRRTGRRRRREVAAAQPDLVETTPESAMAGAELREQLSRLVLRLPDDERQAIVLRYYEGLRPTEIAARLENTSSGAVRQRIHRGMTRLRADLEQETQSGRASWLPAAIAFAQGSRSVAPHAAGSAAASANSLPWVAALLVVTSAGAMLAGLWRVEPAQQERESLALLSPASPAALSSPVVPIAQPGPEREAALPEPSAGRGERRFQILHPQTGKPLVGAEWYAVATGENDPQPQEAMDVEYLPPPSLYAAGVTDAQGLAVVPPIEVDLYQLLIGRGQGHAAGAFAVDSSAGFPGPTVLSPPVGTTSRGRVVNALGAPVPDAEIIEYDLFERERHVGRTDAEGRFEISGVGSVPRQFLRRKDGAIVHVWCSDSDFLVRRGPGEPCARIPTWKGGHVSPPGAAGPTIEELGDITLAAHQVLQGKVIDAEGAPVRGALIHPGPSAETWTWTAHQAARRKRHPWRSGADVHPTFSDADGEFALKSVRSPERKATRSTVVAIAPDGRHATATVATLERGTEPEPLVLQVSGEDRVRLRLEDRTRPGKPLDLPKSAPRVAGWRKLTTLRGRPLDSPNLFVATIVGSGVVSIPARGLSRTARTSSIELEIPGYEVVAVEIPRGADEVSVPLDRRTRRRVHLSFGEPAAANLAPISVILVSEKPDERLLSSPSGSNSAAWPRTAFAGCVHLGLQGGETVELAWPHAKPAWLIAFHDYSWGMYDPPGPTVVGPLLAPEDGETIDLPLAPWNRGDRRGPHDLTGLPEVPVH</sequence>
<dbReference type="SUPFAM" id="SSF88659">
    <property type="entry name" value="Sigma3 and sigma4 domains of RNA polymerase sigma factors"/>
    <property type="match status" value="1"/>
</dbReference>
<dbReference type="Gene3D" id="1.10.1740.10">
    <property type="match status" value="1"/>
</dbReference>
<dbReference type="Gene3D" id="1.10.10.10">
    <property type="entry name" value="Winged helix-like DNA-binding domain superfamily/Winged helix DNA-binding domain"/>
    <property type="match status" value="1"/>
</dbReference>
<dbReference type="SUPFAM" id="SSF88946">
    <property type="entry name" value="Sigma2 domain of RNA polymerase sigma factors"/>
    <property type="match status" value="1"/>
</dbReference>
<dbReference type="GO" id="GO:0006352">
    <property type="term" value="P:DNA-templated transcription initiation"/>
    <property type="evidence" value="ECO:0007669"/>
    <property type="project" value="InterPro"/>
</dbReference>
<reference evidence="9 10" key="1">
    <citation type="submission" date="2019-02" db="EMBL/GenBank/DDBJ databases">
        <title>Deep-cultivation of Planctomycetes and their phenomic and genomic characterization uncovers novel biology.</title>
        <authorList>
            <person name="Wiegand S."/>
            <person name="Jogler M."/>
            <person name="Boedeker C."/>
            <person name="Pinto D."/>
            <person name="Vollmers J."/>
            <person name="Rivas-Marin E."/>
            <person name="Kohn T."/>
            <person name="Peeters S.H."/>
            <person name="Heuer A."/>
            <person name="Rast P."/>
            <person name="Oberbeckmann S."/>
            <person name="Bunk B."/>
            <person name="Jeske O."/>
            <person name="Meyerdierks A."/>
            <person name="Storesund J.E."/>
            <person name="Kallscheuer N."/>
            <person name="Luecker S."/>
            <person name="Lage O.M."/>
            <person name="Pohl T."/>
            <person name="Merkel B.J."/>
            <person name="Hornburger P."/>
            <person name="Mueller R.-W."/>
            <person name="Bruemmer F."/>
            <person name="Labrenz M."/>
            <person name="Spormann A.M."/>
            <person name="Op den Camp H."/>
            <person name="Overmann J."/>
            <person name="Amann R."/>
            <person name="Jetten M.S.M."/>
            <person name="Mascher T."/>
            <person name="Medema M.H."/>
            <person name="Devos D.P."/>
            <person name="Kaster A.-K."/>
            <person name="Ovreas L."/>
            <person name="Rohde M."/>
            <person name="Galperin M.Y."/>
            <person name="Jogler C."/>
        </authorList>
    </citation>
    <scope>NUCLEOTIDE SEQUENCE [LARGE SCALE GENOMIC DNA]</scope>
    <source>
        <strain evidence="9 10">Poly30</strain>
    </source>
</reference>
<dbReference type="CDD" id="cd06171">
    <property type="entry name" value="Sigma70_r4"/>
    <property type="match status" value="1"/>
</dbReference>
<evidence type="ECO:0000313" key="9">
    <source>
        <dbReference type="EMBL" id="QDV06747.1"/>
    </source>
</evidence>
<evidence type="ECO:0000256" key="6">
    <source>
        <dbReference type="SAM" id="MobiDB-lite"/>
    </source>
</evidence>
<evidence type="ECO:0000256" key="2">
    <source>
        <dbReference type="ARBA" id="ARBA00023015"/>
    </source>
</evidence>
<dbReference type="GO" id="GO:0016987">
    <property type="term" value="F:sigma factor activity"/>
    <property type="evidence" value="ECO:0007669"/>
    <property type="project" value="UniProtKB-KW"/>
</dbReference>
<evidence type="ECO:0000259" key="7">
    <source>
        <dbReference type="Pfam" id="PF04542"/>
    </source>
</evidence>
<dbReference type="Pfam" id="PF04542">
    <property type="entry name" value="Sigma70_r2"/>
    <property type="match status" value="1"/>
</dbReference>
<dbReference type="PANTHER" id="PTHR43133">
    <property type="entry name" value="RNA POLYMERASE ECF-TYPE SIGMA FACTO"/>
    <property type="match status" value="1"/>
</dbReference>
<evidence type="ECO:0000313" key="10">
    <source>
        <dbReference type="Proteomes" id="UP000320390"/>
    </source>
</evidence>
<organism evidence="9 10">
    <name type="scientific">Saltatorellus ferox</name>
    <dbReference type="NCBI Taxonomy" id="2528018"/>
    <lineage>
        <taxon>Bacteria</taxon>
        <taxon>Pseudomonadati</taxon>
        <taxon>Planctomycetota</taxon>
        <taxon>Planctomycetia</taxon>
        <taxon>Planctomycetia incertae sedis</taxon>
        <taxon>Saltatorellus</taxon>
    </lineage>
</organism>
<keyword evidence="2" id="KW-0805">Transcription regulation</keyword>